<name>A0A128EU85_9GAMM</name>
<dbReference type="InterPro" id="IPR050706">
    <property type="entry name" value="Cyclic-di-GMP_PDE-like"/>
</dbReference>
<feature type="transmembrane region" description="Helical" evidence="1">
    <location>
        <begin position="216"/>
        <end position="238"/>
    </location>
</feature>
<dbReference type="EMBL" id="FIZX01000001">
    <property type="protein sequence ID" value="CZF77665.1"/>
    <property type="molecule type" value="Genomic_DNA"/>
</dbReference>
<dbReference type="RefSeq" id="WP_062660753.1">
    <property type="nucleotide sequence ID" value="NZ_FIZX01000001.1"/>
</dbReference>
<feature type="transmembrane region" description="Helical" evidence="1">
    <location>
        <begin position="9"/>
        <end position="29"/>
    </location>
</feature>
<dbReference type="PANTHER" id="PTHR33121:SF79">
    <property type="entry name" value="CYCLIC DI-GMP PHOSPHODIESTERASE PDED-RELATED"/>
    <property type="match status" value="1"/>
</dbReference>
<dbReference type="GO" id="GO:0071111">
    <property type="term" value="F:cyclic-guanylate-specific phosphodiesterase activity"/>
    <property type="evidence" value="ECO:0007669"/>
    <property type="project" value="UniProtKB-EC"/>
</dbReference>
<keyword evidence="1" id="KW-0472">Membrane</keyword>
<sequence length="490" mass="55567">MKRNGRDLVYYLTLVCVPMFFAVLLGLYLSKLSIDKHVDDFGVIYLKTLERKIESLTNQARVIMSDASNCDSIKSRLEIWPSVHDFVTVQNGQIMCQSDTVFDWVAPSLLTADLIPGIHSYPKAGSAGKERVLVVVSQDKVNPASRGMAVVSLDEFIAYMDISDSLQYEKLAVWIGDKCLFNRSQYNPENMHYFKSQRFHVELGVEPADNYVRYSMLMFALSSIPLGLLISLFIHLVIMRLKPRYSLVEEIKSGLKRGEFYLVYQPVYDALGELYGFEALARWQHPKMGAVGPDIFIPAIEQNQLGIEFTHYVFARAAQDMALLNTDKTYHLGINVPPEFMMCPNFESTLSSLMKTFEDLPVAITLEVTERQLLDEAAIEQIDIARRLGVEVAIDDFGVGHTSLSMLQRLNIDYLKIDKCFVDTVGVDSVNAPVLESIIELAHRLNIAIVAEGVENVKQVDFLNQRGCQYQQGYFYAKPLTMNDLLERYQ</sequence>
<dbReference type="STRING" id="1796497.GCE9029_00343"/>
<gene>
    <name evidence="3" type="primary">adrB</name>
    <name evidence="3" type="ORF">GCE9029_00343</name>
</gene>
<dbReference type="SUPFAM" id="SSF141868">
    <property type="entry name" value="EAL domain-like"/>
    <property type="match status" value="1"/>
</dbReference>
<keyword evidence="4" id="KW-1185">Reference proteome</keyword>
<evidence type="ECO:0000313" key="4">
    <source>
        <dbReference type="Proteomes" id="UP000071641"/>
    </source>
</evidence>
<dbReference type="PANTHER" id="PTHR33121">
    <property type="entry name" value="CYCLIC DI-GMP PHOSPHODIESTERASE PDEF"/>
    <property type="match status" value="1"/>
</dbReference>
<dbReference type="CDD" id="cd01948">
    <property type="entry name" value="EAL"/>
    <property type="match status" value="1"/>
</dbReference>
<feature type="domain" description="EAL" evidence="2">
    <location>
        <begin position="244"/>
        <end position="490"/>
    </location>
</feature>
<keyword evidence="1" id="KW-1133">Transmembrane helix</keyword>
<dbReference type="Pfam" id="PF00563">
    <property type="entry name" value="EAL"/>
    <property type="match status" value="1"/>
</dbReference>
<accession>A0A128EU85</accession>
<dbReference type="SMART" id="SM00052">
    <property type="entry name" value="EAL"/>
    <property type="match status" value="1"/>
</dbReference>
<keyword evidence="3" id="KW-0378">Hydrolase</keyword>
<dbReference type="OrthoDB" id="675397at2"/>
<proteinExistence type="predicted"/>
<evidence type="ECO:0000313" key="3">
    <source>
        <dbReference type="EMBL" id="CZF77665.1"/>
    </source>
</evidence>
<dbReference type="InterPro" id="IPR035919">
    <property type="entry name" value="EAL_sf"/>
</dbReference>
<dbReference type="PROSITE" id="PS50883">
    <property type="entry name" value="EAL"/>
    <property type="match status" value="1"/>
</dbReference>
<dbReference type="Proteomes" id="UP000071641">
    <property type="component" value="Unassembled WGS sequence"/>
</dbReference>
<keyword evidence="1" id="KW-0812">Transmembrane</keyword>
<reference evidence="4" key="1">
    <citation type="submission" date="2016-02" db="EMBL/GenBank/DDBJ databases">
        <authorList>
            <person name="Rodrigo-Torres Lidia"/>
            <person name="Arahal R.David."/>
        </authorList>
    </citation>
    <scope>NUCLEOTIDE SEQUENCE [LARGE SCALE GENOMIC DNA]</scope>
    <source>
        <strain evidence="4">CECT 9029</strain>
    </source>
</reference>
<dbReference type="EC" id="3.1.4.52" evidence="3"/>
<dbReference type="InterPro" id="IPR001633">
    <property type="entry name" value="EAL_dom"/>
</dbReference>
<organism evidence="3 4">
    <name type="scientific">Grimontia celer</name>
    <dbReference type="NCBI Taxonomy" id="1796497"/>
    <lineage>
        <taxon>Bacteria</taxon>
        <taxon>Pseudomonadati</taxon>
        <taxon>Pseudomonadota</taxon>
        <taxon>Gammaproteobacteria</taxon>
        <taxon>Vibrionales</taxon>
        <taxon>Vibrionaceae</taxon>
        <taxon>Grimontia</taxon>
    </lineage>
</organism>
<dbReference type="AlphaFoldDB" id="A0A128EU85"/>
<dbReference type="Gene3D" id="3.20.20.450">
    <property type="entry name" value="EAL domain"/>
    <property type="match status" value="1"/>
</dbReference>
<protein>
    <submittedName>
        <fullName evidence="3">Putative cyclic-di-GMP phosphodiesterase AdrB</fullName>
        <ecNumber evidence="3">3.1.4.52</ecNumber>
    </submittedName>
</protein>
<evidence type="ECO:0000259" key="2">
    <source>
        <dbReference type="PROSITE" id="PS50883"/>
    </source>
</evidence>
<evidence type="ECO:0000256" key="1">
    <source>
        <dbReference type="SAM" id="Phobius"/>
    </source>
</evidence>